<dbReference type="PROSITE" id="PS51257">
    <property type="entry name" value="PROKAR_LIPOPROTEIN"/>
    <property type="match status" value="1"/>
</dbReference>
<sequence>MNRIAALAAPVALAAASLLAGCVAVPNAPIVEGTPQPAGYAVPFDVPVHVGNLVLTPKKLVEDSRCPMNARCVWAGRVVVTTRIDGAGWRETKDLTLGESYGTHGEVFALVGVSPEKTTDREIQPAEYRFTYEPR</sequence>
<evidence type="ECO:0008006" key="4">
    <source>
        <dbReference type="Google" id="ProtNLM"/>
    </source>
</evidence>
<feature type="chain" id="PRO_5046807941" description="Lipoprotein" evidence="1">
    <location>
        <begin position="21"/>
        <end position="135"/>
    </location>
</feature>
<organism evidence="2 3">
    <name type="scientific">Tsuneonella deserti</name>
    <dbReference type="NCBI Taxonomy" id="2035528"/>
    <lineage>
        <taxon>Bacteria</taxon>
        <taxon>Pseudomonadati</taxon>
        <taxon>Pseudomonadota</taxon>
        <taxon>Alphaproteobacteria</taxon>
        <taxon>Sphingomonadales</taxon>
        <taxon>Erythrobacteraceae</taxon>
        <taxon>Tsuneonella</taxon>
    </lineage>
</organism>
<dbReference type="EMBL" id="BMKL01000001">
    <property type="protein sequence ID" value="GGD91803.1"/>
    <property type="molecule type" value="Genomic_DNA"/>
</dbReference>
<feature type="signal peptide" evidence="1">
    <location>
        <begin position="1"/>
        <end position="20"/>
    </location>
</feature>
<proteinExistence type="predicted"/>
<keyword evidence="3" id="KW-1185">Reference proteome</keyword>
<gene>
    <name evidence="2" type="ORF">GCM10011515_09340</name>
</gene>
<protein>
    <recommendedName>
        <fullName evidence="4">Lipoprotein</fullName>
    </recommendedName>
</protein>
<name>A0ABQ1S6Y9_9SPHN</name>
<evidence type="ECO:0000313" key="2">
    <source>
        <dbReference type="EMBL" id="GGD91803.1"/>
    </source>
</evidence>
<evidence type="ECO:0000313" key="3">
    <source>
        <dbReference type="Proteomes" id="UP000619041"/>
    </source>
</evidence>
<reference evidence="3" key="1">
    <citation type="journal article" date="2019" name="Int. J. Syst. Evol. Microbiol.">
        <title>The Global Catalogue of Microorganisms (GCM) 10K type strain sequencing project: providing services to taxonomists for standard genome sequencing and annotation.</title>
        <authorList>
            <consortium name="The Broad Institute Genomics Platform"/>
            <consortium name="The Broad Institute Genome Sequencing Center for Infectious Disease"/>
            <person name="Wu L."/>
            <person name="Ma J."/>
        </authorList>
    </citation>
    <scope>NUCLEOTIDE SEQUENCE [LARGE SCALE GENOMIC DNA]</scope>
    <source>
        <strain evidence="3">CGMCC 1.15959</strain>
    </source>
</reference>
<keyword evidence="1" id="KW-0732">Signal</keyword>
<accession>A0ABQ1S6Y9</accession>
<dbReference type="RefSeq" id="WP_188644070.1">
    <property type="nucleotide sequence ID" value="NZ_BMKL01000001.1"/>
</dbReference>
<evidence type="ECO:0000256" key="1">
    <source>
        <dbReference type="SAM" id="SignalP"/>
    </source>
</evidence>
<dbReference type="Proteomes" id="UP000619041">
    <property type="component" value="Unassembled WGS sequence"/>
</dbReference>
<comment type="caution">
    <text evidence="2">The sequence shown here is derived from an EMBL/GenBank/DDBJ whole genome shotgun (WGS) entry which is preliminary data.</text>
</comment>